<gene>
    <name evidence="3" type="ORF">H9876_01055</name>
</gene>
<feature type="chain" id="PRO_5039285406" description="Lipoprotein" evidence="2">
    <location>
        <begin position="29"/>
        <end position="215"/>
    </location>
</feature>
<dbReference type="Proteomes" id="UP000886878">
    <property type="component" value="Unassembled WGS sequence"/>
</dbReference>
<sequence length="215" mass="23529">MKKNSRRLASGLAVLLMGTMLVGCGHQATTTSSSSSSSSSANQELSPSAKAIKDAKRFIKEGRYQTALDRLNDVHSPSQKVKDLKADLRHYLRAQDAYSNQQYSQAAESTKTTQSNNDTLQSATKALHARAVQQQTGGPTQSQAAANRSANDRAVIAFANQMGFNDSHYQIITQSHTNGVYRYEVRQDNDDHTVSNLVGIFDYNPQTQNVSNVTD</sequence>
<evidence type="ECO:0000256" key="1">
    <source>
        <dbReference type="SAM" id="MobiDB-lite"/>
    </source>
</evidence>
<proteinExistence type="predicted"/>
<feature type="region of interest" description="Disordered" evidence="1">
    <location>
        <begin position="27"/>
        <end position="49"/>
    </location>
</feature>
<name>A0A9D1U3L4_9LACO</name>
<organism evidence="3 4">
    <name type="scientific">Candidatus Limosilactobacillus merdipullorum</name>
    <dbReference type="NCBI Taxonomy" id="2838653"/>
    <lineage>
        <taxon>Bacteria</taxon>
        <taxon>Bacillati</taxon>
        <taxon>Bacillota</taxon>
        <taxon>Bacilli</taxon>
        <taxon>Lactobacillales</taxon>
        <taxon>Lactobacillaceae</taxon>
        <taxon>Limosilactobacillus</taxon>
    </lineage>
</organism>
<keyword evidence="2" id="KW-0732">Signal</keyword>
<evidence type="ECO:0008006" key="5">
    <source>
        <dbReference type="Google" id="ProtNLM"/>
    </source>
</evidence>
<dbReference type="PROSITE" id="PS51257">
    <property type="entry name" value="PROKAR_LIPOPROTEIN"/>
    <property type="match status" value="1"/>
</dbReference>
<feature type="compositionally biased region" description="Low complexity" evidence="1">
    <location>
        <begin position="29"/>
        <end position="40"/>
    </location>
</feature>
<accession>A0A9D1U3L4</accession>
<feature type="region of interest" description="Disordered" evidence="1">
    <location>
        <begin position="129"/>
        <end position="148"/>
    </location>
</feature>
<comment type="caution">
    <text evidence="3">The sequence shown here is derived from an EMBL/GenBank/DDBJ whole genome shotgun (WGS) entry which is preliminary data.</text>
</comment>
<dbReference type="AlphaFoldDB" id="A0A9D1U3L4"/>
<feature type="compositionally biased region" description="Polar residues" evidence="1">
    <location>
        <begin position="132"/>
        <end position="148"/>
    </location>
</feature>
<dbReference type="EMBL" id="DXGK01000022">
    <property type="protein sequence ID" value="HIW69960.1"/>
    <property type="molecule type" value="Genomic_DNA"/>
</dbReference>
<evidence type="ECO:0000313" key="4">
    <source>
        <dbReference type="Proteomes" id="UP000886878"/>
    </source>
</evidence>
<evidence type="ECO:0000313" key="3">
    <source>
        <dbReference type="EMBL" id="HIW69960.1"/>
    </source>
</evidence>
<reference evidence="3" key="2">
    <citation type="submission" date="2021-04" db="EMBL/GenBank/DDBJ databases">
        <authorList>
            <person name="Gilroy R."/>
        </authorList>
    </citation>
    <scope>NUCLEOTIDE SEQUENCE</scope>
    <source>
        <strain evidence="3">ChiHejej3B27-2180</strain>
    </source>
</reference>
<protein>
    <recommendedName>
        <fullName evidence="5">Lipoprotein</fullName>
    </recommendedName>
</protein>
<feature type="signal peptide" evidence="2">
    <location>
        <begin position="1"/>
        <end position="28"/>
    </location>
</feature>
<reference evidence="3" key="1">
    <citation type="journal article" date="2021" name="PeerJ">
        <title>Extensive microbial diversity within the chicken gut microbiome revealed by metagenomics and culture.</title>
        <authorList>
            <person name="Gilroy R."/>
            <person name="Ravi A."/>
            <person name="Getino M."/>
            <person name="Pursley I."/>
            <person name="Horton D.L."/>
            <person name="Alikhan N.F."/>
            <person name="Baker D."/>
            <person name="Gharbi K."/>
            <person name="Hall N."/>
            <person name="Watson M."/>
            <person name="Adriaenssens E.M."/>
            <person name="Foster-Nyarko E."/>
            <person name="Jarju S."/>
            <person name="Secka A."/>
            <person name="Antonio M."/>
            <person name="Oren A."/>
            <person name="Chaudhuri R.R."/>
            <person name="La Ragione R."/>
            <person name="Hildebrand F."/>
            <person name="Pallen M.J."/>
        </authorList>
    </citation>
    <scope>NUCLEOTIDE SEQUENCE</scope>
    <source>
        <strain evidence="3">ChiHejej3B27-2180</strain>
    </source>
</reference>
<evidence type="ECO:0000256" key="2">
    <source>
        <dbReference type="SAM" id="SignalP"/>
    </source>
</evidence>